<comment type="caution">
    <text evidence="1">The sequence shown here is derived from an EMBL/GenBank/DDBJ whole genome shotgun (WGS) entry which is preliminary data.</text>
</comment>
<accession>A0A0F9NSV7</accession>
<dbReference type="Pfam" id="PF20583">
    <property type="entry name" value="DUF6786"/>
    <property type="match status" value="1"/>
</dbReference>
<proteinExistence type="predicted"/>
<evidence type="ECO:0000313" key="1">
    <source>
        <dbReference type="EMBL" id="KKN21019.1"/>
    </source>
</evidence>
<protein>
    <submittedName>
        <fullName evidence="1">Uncharacterized protein</fullName>
    </submittedName>
</protein>
<sequence>MNYFTKDSLLSTIGKQINLIELFFKEESSAIISEYGGRPLGLFPKVNCYNLLWVNPDIKNVIKVRSHVIGGDRYWISPERDYFYKKPETWEEWFCPPGLDPANYEILASSSTSCTLSSQIFVLNQRTKQGSQGEITRQIRVIKEPHSTSVSYCGLEILDDCIFFRPNLKVNGWSLATVISGGMENPGTVLIPTKNNPVPISYFSRIPNDRLRIMDNYIAYKIDVDAIYKLGIRPEDIDYNRPAKIGYVLQIPKSEEYNFIIKLSDDIPKMQDDCYDIARDHPDAEIGVIQSYNSESPKKPLLNFGEIELQLNSFQTIDSTSHGKAKHQLFAYTGTKEEIMNVVEKYLGITDPLLF</sequence>
<dbReference type="InterPro" id="IPR046713">
    <property type="entry name" value="DUF6786"/>
</dbReference>
<name>A0A0F9NSV7_9ZZZZ</name>
<reference evidence="1" key="1">
    <citation type="journal article" date="2015" name="Nature">
        <title>Complex archaea that bridge the gap between prokaryotes and eukaryotes.</title>
        <authorList>
            <person name="Spang A."/>
            <person name="Saw J.H."/>
            <person name="Jorgensen S.L."/>
            <person name="Zaremba-Niedzwiedzka K."/>
            <person name="Martijn J."/>
            <person name="Lind A.E."/>
            <person name="van Eijk R."/>
            <person name="Schleper C."/>
            <person name="Guy L."/>
            <person name="Ettema T.J."/>
        </authorList>
    </citation>
    <scope>NUCLEOTIDE SEQUENCE</scope>
</reference>
<organism evidence="1">
    <name type="scientific">marine sediment metagenome</name>
    <dbReference type="NCBI Taxonomy" id="412755"/>
    <lineage>
        <taxon>unclassified sequences</taxon>
        <taxon>metagenomes</taxon>
        <taxon>ecological metagenomes</taxon>
    </lineage>
</organism>
<gene>
    <name evidence="1" type="ORF">LCGC14_0929690</name>
</gene>
<dbReference type="AlphaFoldDB" id="A0A0F9NSV7"/>
<dbReference type="EMBL" id="LAZR01003187">
    <property type="protein sequence ID" value="KKN21019.1"/>
    <property type="molecule type" value="Genomic_DNA"/>
</dbReference>